<sequence length="505" mass="56943">TLTLIRYIHFNRTGIPTCTTMPDEKRPADSDSVDRVPTLGAPAKSPAEEKTEAPAKALVGQEGPQVEALLNKMKNAETSAAYQQQLQTLLQRLNLGRSGIQDLEPRLREHRFWSTQPVPQLGEEPSQEEGAIKPDLTRDQLRQEPIPLPQGFEWVELALDEEATMKELYELLTNNYVEDDDAMFRFDYSADFLTWALKPPGWKRQWNVGVRVASSGRLVAFISGIPVNLKIRSHVKDTVEINFMCVHKKLRNKRLAPVLIKEVTRRVNLEGIFQAVYTAGAVLPTPLATCRYYHRSLNPKKLVETGFSYLPPNWTMTKLVKSCAVPTEAPQAGLRPMTAADVPSVRQLLNAFLNRTCQFAQQFSSDEELAHWLLPVDGVIWTYVADKAGEPGVVSDLVSFYALPSSVINHPTHKTINAAYLFYYATDADASDEAAFKTHLTQLMESALVFAKANGFDVFNCLEMAHNRQFIEDLRFKPGDGYLKFYLYNWRCPPVESHEVGLVML</sequence>
<evidence type="ECO:0000256" key="6">
    <source>
        <dbReference type="RuleBase" id="RU000586"/>
    </source>
</evidence>
<feature type="region of interest" description="Disordered" evidence="8">
    <location>
        <begin position="18"/>
        <end position="60"/>
    </location>
</feature>
<dbReference type="AlphaFoldDB" id="A0A9W7ZQQ8"/>
<gene>
    <name evidence="10" type="primary">NMT1_1</name>
    <name evidence="10" type="ORF">IWQ60_012111</name>
</gene>
<dbReference type="EC" id="2.3.1.97" evidence="2 6"/>
<evidence type="ECO:0000256" key="7">
    <source>
        <dbReference type="RuleBase" id="RU004178"/>
    </source>
</evidence>
<feature type="non-terminal residue" evidence="10">
    <location>
        <position position="1"/>
    </location>
</feature>
<protein>
    <recommendedName>
        <fullName evidence="3 6">Glycylpeptide N-tetradecanoyltransferase</fullName>
        <ecNumber evidence="2 6">2.3.1.97</ecNumber>
    </recommendedName>
</protein>
<comment type="caution">
    <text evidence="10">The sequence shown here is derived from an EMBL/GenBank/DDBJ whole genome shotgun (WGS) entry which is preliminary data.</text>
</comment>
<comment type="similarity">
    <text evidence="1 7">Belongs to the NMT family.</text>
</comment>
<feature type="compositionally biased region" description="Basic and acidic residues" evidence="8">
    <location>
        <begin position="22"/>
        <end position="34"/>
    </location>
</feature>
<dbReference type="InterPro" id="IPR022676">
    <property type="entry name" value="NMT_N"/>
</dbReference>
<accession>A0A9W7ZQQ8</accession>
<dbReference type="InterPro" id="IPR000903">
    <property type="entry name" value="NMT"/>
</dbReference>
<evidence type="ECO:0000259" key="9">
    <source>
        <dbReference type="PROSITE" id="PS51186"/>
    </source>
</evidence>
<dbReference type="GO" id="GO:0005737">
    <property type="term" value="C:cytoplasm"/>
    <property type="evidence" value="ECO:0007669"/>
    <property type="project" value="TreeGrafter"/>
</dbReference>
<dbReference type="PROSITE" id="PS51186">
    <property type="entry name" value="GNAT"/>
    <property type="match status" value="1"/>
</dbReference>
<dbReference type="InterPro" id="IPR016181">
    <property type="entry name" value="Acyl_CoA_acyltransferase"/>
</dbReference>
<dbReference type="PANTHER" id="PTHR11377:SF5">
    <property type="entry name" value="GLYCYLPEPTIDE N-TETRADECANOYLTRANSFERASE"/>
    <property type="match status" value="1"/>
</dbReference>
<dbReference type="Proteomes" id="UP001150569">
    <property type="component" value="Unassembled WGS sequence"/>
</dbReference>
<proteinExistence type="inferred from homology"/>
<evidence type="ECO:0000256" key="5">
    <source>
        <dbReference type="ARBA" id="ARBA00023315"/>
    </source>
</evidence>
<dbReference type="InterPro" id="IPR022677">
    <property type="entry name" value="NMT_C"/>
</dbReference>
<dbReference type="FunFam" id="3.40.630.30:FF:000042">
    <property type="entry name" value="Glycylpeptide N-tetradecanoyltransferase"/>
    <property type="match status" value="1"/>
</dbReference>
<dbReference type="Pfam" id="PF02799">
    <property type="entry name" value="NMT_C"/>
    <property type="match status" value="1"/>
</dbReference>
<dbReference type="InterPro" id="IPR000182">
    <property type="entry name" value="GNAT_dom"/>
</dbReference>
<evidence type="ECO:0000256" key="3">
    <source>
        <dbReference type="ARBA" id="ARBA00022240"/>
    </source>
</evidence>
<evidence type="ECO:0000256" key="2">
    <source>
        <dbReference type="ARBA" id="ARBA00012923"/>
    </source>
</evidence>
<name>A0A9W7ZQQ8_9FUNG</name>
<dbReference type="SUPFAM" id="SSF55729">
    <property type="entry name" value="Acyl-CoA N-acyltransferases (Nat)"/>
    <property type="match status" value="2"/>
</dbReference>
<dbReference type="Gene3D" id="3.40.630.170">
    <property type="match status" value="1"/>
</dbReference>
<dbReference type="OrthoDB" id="60315at2759"/>
<dbReference type="FunFam" id="3.40.630.170:FF:000003">
    <property type="entry name" value="Glycylpeptide N-tetradecanoyltransferase"/>
    <property type="match status" value="1"/>
</dbReference>
<keyword evidence="4 6" id="KW-0808">Transferase</keyword>
<evidence type="ECO:0000256" key="4">
    <source>
        <dbReference type="ARBA" id="ARBA00022679"/>
    </source>
</evidence>
<keyword evidence="5 6" id="KW-0012">Acyltransferase</keyword>
<keyword evidence="11" id="KW-1185">Reference proteome</keyword>
<comment type="function">
    <text evidence="6">Adds a myristoyl group to the N-terminal glycine residue of certain cellular proteins.</text>
</comment>
<feature type="domain" description="N-acetyltransferase" evidence="9">
    <location>
        <begin position="155"/>
        <end position="326"/>
    </location>
</feature>
<evidence type="ECO:0000256" key="8">
    <source>
        <dbReference type="SAM" id="MobiDB-lite"/>
    </source>
</evidence>
<evidence type="ECO:0000313" key="11">
    <source>
        <dbReference type="Proteomes" id="UP001150569"/>
    </source>
</evidence>
<dbReference type="GO" id="GO:0004379">
    <property type="term" value="F:glycylpeptide N-tetradecanoyltransferase activity"/>
    <property type="evidence" value="ECO:0007669"/>
    <property type="project" value="UniProtKB-EC"/>
</dbReference>
<dbReference type="Pfam" id="PF01233">
    <property type="entry name" value="NMT"/>
    <property type="match status" value="1"/>
</dbReference>
<evidence type="ECO:0000313" key="10">
    <source>
        <dbReference type="EMBL" id="KAJ1906322.1"/>
    </source>
</evidence>
<organism evidence="10 11">
    <name type="scientific">Tieghemiomyces parasiticus</name>
    <dbReference type="NCBI Taxonomy" id="78921"/>
    <lineage>
        <taxon>Eukaryota</taxon>
        <taxon>Fungi</taxon>
        <taxon>Fungi incertae sedis</taxon>
        <taxon>Zoopagomycota</taxon>
        <taxon>Kickxellomycotina</taxon>
        <taxon>Dimargaritomycetes</taxon>
        <taxon>Dimargaritales</taxon>
        <taxon>Dimargaritaceae</taxon>
        <taxon>Tieghemiomyces</taxon>
    </lineage>
</organism>
<dbReference type="PANTHER" id="PTHR11377">
    <property type="entry name" value="N-MYRISTOYL TRANSFERASE"/>
    <property type="match status" value="1"/>
</dbReference>
<evidence type="ECO:0000256" key="1">
    <source>
        <dbReference type="ARBA" id="ARBA00009469"/>
    </source>
</evidence>
<comment type="catalytic activity">
    <reaction evidence="6">
        <text>N-terminal glycyl-[protein] + tetradecanoyl-CoA = N-tetradecanoylglycyl-[protein] + CoA + H(+)</text>
        <dbReference type="Rhea" id="RHEA:15521"/>
        <dbReference type="Rhea" id="RHEA-COMP:12666"/>
        <dbReference type="Rhea" id="RHEA-COMP:12667"/>
        <dbReference type="ChEBI" id="CHEBI:15378"/>
        <dbReference type="ChEBI" id="CHEBI:57287"/>
        <dbReference type="ChEBI" id="CHEBI:57385"/>
        <dbReference type="ChEBI" id="CHEBI:64723"/>
        <dbReference type="ChEBI" id="CHEBI:133050"/>
        <dbReference type="EC" id="2.3.1.97"/>
    </reaction>
</comment>
<dbReference type="EMBL" id="JANBPT010001611">
    <property type="protein sequence ID" value="KAJ1906322.1"/>
    <property type="molecule type" value="Genomic_DNA"/>
</dbReference>
<dbReference type="PIRSF" id="PIRSF015892">
    <property type="entry name" value="N-myristl_transf"/>
    <property type="match status" value="1"/>
</dbReference>
<reference evidence="10" key="1">
    <citation type="submission" date="2022-07" db="EMBL/GenBank/DDBJ databases">
        <title>Phylogenomic reconstructions and comparative analyses of Kickxellomycotina fungi.</title>
        <authorList>
            <person name="Reynolds N.K."/>
            <person name="Stajich J.E."/>
            <person name="Barry K."/>
            <person name="Grigoriev I.V."/>
            <person name="Crous P."/>
            <person name="Smith M.E."/>
        </authorList>
    </citation>
    <scope>NUCLEOTIDE SEQUENCE</scope>
    <source>
        <strain evidence="10">RSA 861</strain>
    </source>
</reference>